<dbReference type="GO" id="GO:0003700">
    <property type="term" value="F:DNA-binding transcription factor activity"/>
    <property type="evidence" value="ECO:0007669"/>
    <property type="project" value="InterPro"/>
</dbReference>
<name>A0A495SBD2_9FLAO</name>
<reference evidence="2 3" key="1">
    <citation type="submission" date="2018-10" db="EMBL/GenBank/DDBJ databases">
        <title>Genomic Encyclopedia of Archaeal and Bacterial Type Strains, Phase II (KMG-II): from individual species to whole genera.</title>
        <authorList>
            <person name="Goeker M."/>
        </authorList>
    </citation>
    <scope>NUCLEOTIDE SEQUENCE [LARGE SCALE GENOMIC DNA]</scope>
    <source>
        <strain evidence="2 3">DSM 14219</strain>
    </source>
</reference>
<dbReference type="InterPro" id="IPR039422">
    <property type="entry name" value="MarR/SlyA-like"/>
</dbReference>
<keyword evidence="3" id="KW-1185">Reference proteome</keyword>
<dbReference type="Proteomes" id="UP000272428">
    <property type="component" value="Unassembled WGS sequence"/>
</dbReference>
<dbReference type="InterPro" id="IPR036388">
    <property type="entry name" value="WH-like_DNA-bd_sf"/>
</dbReference>
<dbReference type="InterPro" id="IPR036390">
    <property type="entry name" value="WH_DNA-bd_sf"/>
</dbReference>
<dbReference type="InterPro" id="IPR000835">
    <property type="entry name" value="HTH_MarR-typ"/>
</dbReference>
<sequence>MHYNIIKDVIQLLDQFETDNKTQHYSKDIEGFKTWIYDQKKQQQDIVEDEPYWEGKEHGRSPESVISTLLVHMNRYAKTYSKSAIADSDFATQEDFIYLINLKAFGAMTKMELIKKNIQDKPVGMLIINRLISQGWVEQKDSDADKRTKMITITAEGLAALAQQMDKIRSATHIVAGDLDYSEKMSLIRILDKLDKFHHLIFSRNIDSKNLIDEVYKEHTFIKN</sequence>
<comment type="caution">
    <text evidence="2">The sequence shown here is derived from an EMBL/GenBank/DDBJ whole genome shotgun (WGS) entry which is preliminary data.</text>
</comment>
<dbReference type="OrthoDB" id="961069at2"/>
<dbReference type="Gene3D" id="1.10.10.10">
    <property type="entry name" value="Winged helix-like DNA-binding domain superfamily/Winged helix DNA-binding domain"/>
    <property type="match status" value="1"/>
</dbReference>
<proteinExistence type="predicted"/>
<keyword evidence="2" id="KW-0238">DNA-binding</keyword>
<dbReference type="SUPFAM" id="SSF46785">
    <property type="entry name" value="Winged helix' DNA-binding domain"/>
    <property type="match status" value="1"/>
</dbReference>
<dbReference type="PANTHER" id="PTHR33164">
    <property type="entry name" value="TRANSCRIPTIONAL REGULATOR, MARR FAMILY"/>
    <property type="match status" value="1"/>
</dbReference>
<dbReference type="RefSeq" id="WP_121461328.1">
    <property type="nucleotide sequence ID" value="NZ_RBXB01000002.1"/>
</dbReference>
<gene>
    <name evidence="2" type="ORF">BCF58_1669</name>
</gene>
<protein>
    <submittedName>
        <fullName evidence="2">DNA-binding MarR family transcriptional regulator</fullName>
    </submittedName>
</protein>
<dbReference type="EMBL" id="RBXB01000002">
    <property type="protein sequence ID" value="RKS97538.1"/>
    <property type="molecule type" value="Genomic_DNA"/>
</dbReference>
<dbReference type="GO" id="GO:0003677">
    <property type="term" value="F:DNA binding"/>
    <property type="evidence" value="ECO:0007669"/>
    <property type="project" value="UniProtKB-KW"/>
</dbReference>
<evidence type="ECO:0000259" key="1">
    <source>
        <dbReference type="PROSITE" id="PS50995"/>
    </source>
</evidence>
<evidence type="ECO:0000313" key="2">
    <source>
        <dbReference type="EMBL" id="RKS97538.1"/>
    </source>
</evidence>
<feature type="domain" description="HTH marR-type" evidence="1">
    <location>
        <begin position="63"/>
        <end position="196"/>
    </location>
</feature>
<dbReference type="AlphaFoldDB" id="A0A495SBD2"/>
<dbReference type="PROSITE" id="PS50995">
    <property type="entry name" value="HTH_MARR_2"/>
    <property type="match status" value="1"/>
</dbReference>
<accession>A0A495SBD2</accession>
<evidence type="ECO:0000313" key="3">
    <source>
        <dbReference type="Proteomes" id="UP000272428"/>
    </source>
</evidence>
<organism evidence="2 3">
    <name type="scientific">Chryseobacterium defluvii</name>
    <dbReference type="NCBI Taxonomy" id="160396"/>
    <lineage>
        <taxon>Bacteria</taxon>
        <taxon>Pseudomonadati</taxon>
        <taxon>Bacteroidota</taxon>
        <taxon>Flavobacteriia</taxon>
        <taxon>Flavobacteriales</taxon>
        <taxon>Weeksellaceae</taxon>
        <taxon>Chryseobacterium group</taxon>
        <taxon>Chryseobacterium</taxon>
    </lineage>
</organism>
<dbReference type="PANTHER" id="PTHR33164:SF57">
    <property type="entry name" value="MARR-FAMILY TRANSCRIPTIONAL REGULATOR"/>
    <property type="match status" value="1"/>
</dbReference>
<dbReference type="GO" id="GO:0006950">
    <property type="term" value="P:response to stress"/>
    <property type="evidence" value="ECO:0007669"/>
    <property type="project" value="TreeGrafter"/>
</dbReference>